<accession>A0ACB9J3K2</accession>
<evidence type="ECO:0000313" key="1">
    <source>
        <dbReference type="EMBL" id="KAI3814845.1"/>
    </source>
</evidence>
<comment type="caution">
    <text evidence="1">The sequence shown here is derived from an EMBL/GenBank/DDBJ whole genome shotgun (WGS) entry which is preliminary data.</text>
</comment>
<dbReference type="EMBL" id="CM042022">
    <property type="protein sequence ID" value="KAI3814845.1"/>
    <property type="molecule type" value="Genomic_DNA"/>
</dbReference>
<dbReference type="Proteomes" id="UP001056120">
    <property type="component" value="Linkage Group LG05"/>
</dbReference>
<gene>
    <name evidence="1" type="ORF">L1987_14491</name>
</gene>
<reference evidence="2" key="1">
    <citation type="journal article" date="2022" name="Mol. Ecol. Resour.">
        <title>The genomes of chicory, endive, great burdock and yacon provide insights into Asteraceae palaeo-polyploidization history and plant inulin production.</title>
        <authorList>
            <person name="Fan W."/>
            <person name="Wang S."/>
            <person name="Wang H."/>
            <person name="Wang A."/>
            <person name="Jiang F."/>
            <person name="Liu H."/>
            <person name="Zhao H."/>
            <person name="Xu D."/>
            <person name="Zhang Y."/>
        </authorList>
    </citation>
    <scope>NUCLEOTIDE SEQUENCE [LARGE SCALE GENOMIC DNA]</scope>
    <source>
        <strain evidence="2">cv. Yunnan</strain>
    </source>
</reference>
<keyword evidence="2" id="KW-1185">Reference proteome</keyword>
<protein>
    <submittedName>
        <fullName evidence="1">Uncharacterized protein</fullName>
    </submittedName>
</protein>
<sequence length="498" mass="56474">MFGYLDPDYFYTGKLTRKSDVYAFRVVLFEILCGKRAIDRSIDGEQRALAVWARDSIKEGRLKEIVDSNIRGGISPKCLKEFAQLAKRCVHKHPKQRPTMAEVVVGLESVLALQEKANNTLQPTSMKFFARKAPKVVVPSNNENSSSNDDFLVVELVIGSQNQTLHQFDLKTISVATENFSEANRISRLKTYDSLYKVNGKLQYGQGIAVAEIYIHDTHERFMNDASILVKLEHENLAKLLGYCIEETGFTLLVYEFALHTSLDRLMFDPECTLLNWDKRYKIILGVARAVLYLHRDAPIQIRHCNVKPGNILLDENMNPILSGFLDTRYIAITETYLPDIFYPWHYNAPECMYDGNESSKLDVYSLGVLILETISGHSMPHDISLLEYVGRNWLEGTLSNITEPRIDVDLSSLTRFFEIGLLCIQKDSEDRPTMEEVVSMLLDCSPLTLPVAKMRAMIIRESSNSNSAPVNDHSYNTGADDYDNSAVEEFLSDLGPR</sequence>
<reference evidence="1 2" key="2">
    <citation type="journal article" date="2022" name="Mol. Ecol. Resour.">
        <title>The genomes of chicory, endive, great burdock and yacon provide insights into Asteraceae paleo-polyploidization history and plant inulin production.</title>
        <authorList>
            <person name="Fan W."/>
            <person name="Wang S."/>
            <person name="Wang H."/>
            <person name="Wang A."/>
            <person name="Jiang F."/>
            <person name="Liu H."/>
            <person name="Zhao H."/>
            <person name="Xu D."/>
            <person name="Zhang Y."/>
        </authorList>
    </citation>
    <scope>NUCLEOTIDE SEQUENCE [LARGE SCALE GENOMIC DNA]</scope>
    <source>
        <strain evidence="2">cv. Yunnan</strain>
        <tissue evidence="1">Leaves</tissue>
    </source>
</reference>
<proteinExistence type="predicted"/>
<organism evidence="1 2">
    <name type="scientific">Smallanthus sonchifolius</name>
    <dbReference type="NCBI Taxonomy" id="185202"/>
    <lineage>
        <taxon>Eukaryota</taxon>
        <taxon>Viridiplantae</taxon>
        <taxon>Streptophyta</taxon>
        <taxon>Embryophyta</taxon>
        <taxon>Tracheophyta</taxon>
        <taxon>Spermatophyta</taxon>
        <taxon>Magnoliopsida</taxon>
        <taxon>eudicotyledons</taxon>
        <taxon>Gunneridae</taxon>
        <taxon>Pentapetalae</taxon>
        <taxon>asterids</taxon>
        <taxon>campanulids</taxon>
        <taxon>Asterales</taxon>
        <taxon>Asteraceae</taxon>
        <taxon>Asteroideae</taxon>
        <taxon>Heliantheae alliance</taxon>
        <taxon>Millerieae</taxon>
        <taxon>Smallanthus</taxon>
    </lineage>
</organism>
<name>A0ACB9J3K2_9ASTR</name>
<evidence type="ECO:0000313" key="2">
    <source>
        <dbReference type="Proteomes" id="UP001056120"/>
    </source>
</evidence>